<evidence type="ECO:0000256" key="15">
    <source>
        <dbReference type="SAM" id="Phobius"/>
    </source>
</evidence>
<evidence type="ECO:0000256" key="9">
    <source>
        <dbReference type="ARBA" id="ARBA00022741"/>
    </source>
</evidence>
<dbReference type="Pfam" id="PF02518">
    <property type="entry name" value="HATPase_c"/>
    <property type="match status" value="1"/>
</dbReference>
<keyword evidence="11" id="KW-0067">ATP-binding</keyword>
<dbReference type="RefSeq" id="WP_126462878.1">
    <property type="nucleotide sequence ID" value="NZ_AP018721.1"/>
</dbReference>
<feature type="domain" description="HAMP" evidence="17">
    <location>
        <begin position="172"/>
        <end position="224"/>
    </location>
</feature>
<dbReference type="SUPFAM" id="SSF47384">
    <property type="entry name" value="Homodimeric domain of signal transducing histidine kinase"/>
    <property type="match status" value="1"/>
</dbReference>
<dbReference type="OrthoDB" id="9804645at2"/>
<keyword evidence="19" id="KW-1185">Reference proteome</keyword>
<evidence type="ECO:0000256" key="12">
    <source>
        <dbReference type="ARBA" id="ARBA00022989"/>
    </source>
</evidence>
<evidence type="ECO:0000313" key="19">
    <source>
        <dbReference type="Proteomes" id="UP000295135"/>
    </source>
</evidence>
<dbReference type="CDD" id="cd00075">
    <property type="entry name" value="HATPase"/>
    <property type="match status" value="1"/>
</dbReference>
<dbReference type="InterPro" id="IPR004358">
    <property type="entry name" value="Sig_transdc_His_kin-like_C"/>
</dbReference>
<evidence type="ECO:0000256" key="14">
    <source>
        <dbReference type="ARBA" id="ARBA00023136"/>
    </source>
</evidence>
<dbReference type="EMBL" id="SLZY01000004">
    <property type="protein sequence ID" value="TCS72607.1"/>
    <property type="molecule type" value="Genomic_DNA"/>
</dbReference>
<dbReference type="Proteomes" id="UP000295135">
    <property type="component" value="Unassembled WGS sequence"/>
</dbReference>
<name>A0A4R3JZ02_9PROT</name>
<evidence type="ECO:0000256" key="13">
    <source>
        <dbReference type="ARBA" id="ARBA00023012"/>
    </source>
</evidence>
<accession>A0A4R3JZ02</accession>
<evidence type="ECO:0000256" key="10">
    <source>
        <dbReference type="ARBA" id="ARBA00022777"/>
    </source>
</evidence>
<evidence type="ECO:0000313" key="18">
    <source>
        <dbReference type="EMBL" id="TCS72607.1"/>
    </source>
</evidence>
<evidence type="ECO:0000256" key="7">
    <source>
        <dbReference type="ARBA" id="ARBA00022679"/>
    </source>
</evidence>
<dbReference type="SMART" id="SM00388">
    <property type="entry name" value="HisKA"/>
    <property type="match status" value="1"/>
</dbReference>
<dbReference type="InterPro" id="IPR036890">
    <property type="entry name" value="HATPase_C_sf"/>
</dbReference>
<dbReference type="InterPro" id="IPR050980">
    <property type="entry name" value="2C_sensor_his_kinase"/>
</dbReference>
<proteinExistence type="predicted"/>
<keyword evidence="5" id="KW-0997">Cell inner membrane</keyword>
<dbReference type="Pfam" id="PF00672">
    <property type="entry name" value="HAMP"/>
    <property type="match status" value="1"/>
</dbReference>
<keyword evidence="12 15" id="KW-1133">Transmembrane helix</keyword>
<organism evidence="18 19">
    <name type="scientific">Sulfuritortus calidifontis</name>
    <dbReference type="NCBI Taxonomy" id="1914471"/>
    <lineage>
        <taxon>Bacteria</taxon>
        <taxon>Pseudomonadati</taxon>
        <taxon>Pseudomonadota</taxon>
        <taxon>Betaproteobacteria</taxon>
        <taxon>Nitrosomonadales</taxon>
        <taxon>Thiobacillaceae</taxon>
        <taxon>Sulfuritortus</taxon>
    </lineage>
</organism>
<keyword evidence="4" id="KW-1003">Cell membrane</keyword>
<keyword evidence="6" id="KW-0597">Phosphoprotein</keyword>
<keyword evidence="8 15" id="KW-0812">Transmembrane</keyword>
<evidence type="ECO:0000256" key="2">
    <source>
        <dbReference type="ARBA" id="ARBA00004429"/>
    </source>
</evidence>
<dbReference type="SUPFAM" id="SSF55874">
    <property type="entry name" value="ATPase domain of HSP90 chaperone/DNA topoisomerase II/histidine kinase"/>
    <property type="match status" value="1"/>
</dbReference>
<keyword evidence="7" id="KW-0808">Transferase</keyword>
<evidence type="ECO:0000256" key="8">
    <source>
        <dbReference type="ARBA" id="ARBA00022692"/>
    </source>
</evidence>
<evidence type="ECO:0000256" key="11">
    <source>
        <dbReference type="ARBA" id="ARBA00022840"/>
    </source>
</evidence>
<dbReference type="PRINTS" id="PR00344">
    <property type="entry name" value="BCTRLSENSOR"/>
</dbReference>
<dbReference type="EC" id="2.7.13.3" evidence="3"/>
<reference evidence="18 19" key="1">
    <citation type="submission" date="2019-03" db="EMBL/GenBank/DDBJ databases">
        <title>Genomic Encyclopedia of Type Strains, Phase IV (KMG-IV): sequencing the most valuable type-strain genomes for metagenomic binning, comparative biology and taxonomic classification.</title>
        <authorList>
            <person name="Goeker M."/>
        </authorList>
    </citation>
    <scope>NUCLEOTIDE SEQUENCE [LARGE SCALE GENOMIC DNA]</scope>
    <source>
        <strain evidence="18 19">DSM 103923</strain>
    </source>
</reference>
<dbReference type="SMART" id="SM00304">
    <property type="entry name" value="HAMP"/>
    <property type="match status" value="1"/>
</dbReference>
<dbReference type="PANTHER" id="PTHR44936:SF5">
    <property type="entry name" value="SENSOR HISTIDINE KINASE ENVZ"/>
    <property type="match status" value="1"/>
</dbReference>
<evidence type="ECO:0000256" key="5">
    <source>
        <dbReference type="ARBA" id="ARBA00022519"/>
    </source>
</evidence>
<evidence type="ECO:0000256" key="6">
    <source>
        <dbReference type="ARBA" id="ARBA00022553"/>
    </source>
</evidence>
<evidence type="ECO:0000259" key="17">
    <source>
        <dbReference type="PROSITE" id="PS50885"/>
    </source>
</evidence>
<dbReference type="PROSITE" id="PS50109">
    <property type="entry name" value="HIS_KIN"/>
    <property type="match status" value="1"/>
</dbReference>
<dbReference type="SMART" id="SM00387">
    <property type="entry name" value="HATPase_c"/>
    <property type="match status" value="1"/>
</dbReference>
<evidence type="ECO:0000256" key="1">
    <source>
        <dbReference type="ARBA" id="ARBA00000085"/>
    </source>
</evidence>
<dbReference type="GO" id="GO:0005524">
    <property type="term" value="F:ATP binding"/>
    <property type="evidence" value="ECO:0007669"/>
    <property type="project" value="UniProtKB-KW"/>
</dbReference>
<dbReference type="PROSITE" id="PS50885">
    <property type="entry name" value="HAMP"/>
    <property type="match status" value="1"/>
</dbReference>
<keyword evidence="10 18" id="KW-0418">Kinase</keyword>
<dbReference type="GO" id="GO:0000155">
    <property type="term" value="F:phosphorelay sensor kinase activity"/>
    <property type="evidence" value="ECO:0007669"/>
    <property type="project" value="InterPro"/>
</dbReference>
<comment type="caution">
    <text evidence="18">The sequence shown here is derived from an EMBL/GenBank/DDBJ whole genome shotgun (WGS) entry which is preliminary data.</text>
</comment>
<dbReference type="Gene3D" id="3.30.565.10">
    <property type="entry name" value="Histidine kinase-like ATPase, C-terminal domain"/>
    <property type="match status" value="1"/>
</dbReference>
<dbReference type="CDD" id="cd00082">
    <property type="entry name" value="HisKA"/>
    <property type="match status" value="1"/>
</dbReference>
<dbReference type="InterPro" id="IPR005467">
    <property type="entry name" value="His_kinase_dom"/>
</dbReference>
<dbReference type="InterPro" id="IPR003660">
    <property type="entry name" value="HAMP_dom"/>
</dbReference>
<dbReference type="Gene3D" id="1.10.287.130">
    <property type="match status" value="1"/>
</dbReference>
<dbReference type="CDD" id="cd06225">
    <property type="entry name" value="HAMP"/>
    <property type="match status" value="1"/>
</dbReference>
<feature type="transmembrane region" description="Helical" evidence="15">
    <location>
        <begin position="150"/>
        <end position="171"/>
    </location>
</feature>
<feature type="transmembrane region" description="Helical" evidence="15">
    <location>
        <begin position="12"/>
        <end position="35"/>
    </location>
</feature>
<keyword evidence="13" id="KW-0902">Two-component regulatory system</keyword>
<feature type="domain" description="Histidine kinase" evidence="16">
    <location>
        <begin position="232"/>
        <end position="432"/>
    </location>
</feature>
<evidence type="ECO:0000256" key="4">
    <source>
        <dbReference type="ARBA" id="ARBA00022475"/>
    </source>
</evidence>
<dbReference type="GO" id="GO:0005886">
    <property type="term" value="C:plasma membrane"/>
    <property type="evidence" value="ECO:0007669"/>
    <property type="project" value="UniProtKB-SubCell"/>
</dbReference>
<keyword evidence="9" id="KW-0547">Nucleotide-binding</keyword>
<evidence type="ECO:0000256" key="3">
    <source>
        <dbReference type="ARBA" id="ARBA00012438"/>
    </source>
</evidence>
<dbReference type="InterPro" id="IPR003594">
    <property type="entry name" value="HATPase_dom"/>
</dbReference>
<dbReference type="AlphaFoldDB" id="A0A4R3JZ02"/>
<sequence length="432" mass="46651">MSWIPRTLFGRTAAALLAAFAGVQLMALAVVWFSVVEPLARRSAEDLAARIELAAQTWVELPPQTRDDYELELALRHDLELGAVNRPLDTMEPASLFGDRLEAALQRRTGQAIALKQGPDPAWSWVELRLAGNLLRIGFLKKNYQLQAPLAAAGILFVGALLTALVALLMVRRTGLRLKRLAASAAEVGQGRLPALLPETGAVEWQELTRAFNQMAAEVQALLENRTTLLAGISHDLRTPLTRLRLALAMVEGADAKLIARMEGDLAEINRLIDAMLGFARALQVEPAQALDLNGVLAELAQAASAPERVQWQPAGPCVVPVGELALRRIVGNLLENALRYGADQPVVLQLICAEREAVIEVCDRGPGIPEAERAAVFRPFYRLEQSRSQAGGGSGLGLAIARQLADAYGWRIELAGREGGGLTARLVIPRG</sequence>
<dbReference type="InterPro" id="IPR003661">
    <property type="entry name" value="HisK_dim/P_dom"/>
</dbReference>
<comment type="subcellular location">
    <subcellularLocation>
        <location evidence="2">Cell inner membrane</location>
        <topology evidence="2">Multi-pass membrane protein</topology>
    </subcellularLocation>
</comment>
<keyword evidence="14 15" id="KW-0472">Membrane</keyword>
<protein>
    <recommendedName>
        <fullName evidence="3">histidine kinase</fullName>
        <ecNumber evidence="3">2.7.13.3</ecNumber>
    </recommendedName>
</protein>
<dbReference type="InterPro" id="IPR036097">
    <property type="entry name" value="HisK_dim/P_sf"/>
</dbReference>
<dbReference type="Pfam" id="PF00512">
    <property type="entry name" value="HisKA"/>
    <property type="match status" value="1"/>
</dbReference>
<evidence type="ECO:0000259" key="16">
    <source>
        <dbReference type="PROSITE" id="PS50109"/>
    </source>
</evidence>
<dbReference type="PANTHER" id="PTHR44936">
    <property type="entry name" value="SENSOR PROTEIN CREC"/>
    <property type="match status" value="1"/>
</dbReference>
<gene>
    <name evidence="18" type="ORF">EDC61_10417</name>
</gene>
<comment type="catalytic activity">
    <reaction evidence="1">
        <text>ATP + protein L-histidine = ADP + protein N-phospho-L-histidine.</text>
        <dbReference type="EC" id="2.7.13.3"/>
    </reaction>
</comment>